<feature type="transmembrane region" description="Helical" evidence="9">
    <location>
        <begin position="322"/>
        <end position="344"/>
    </location>
</feature>
<evidence type="ECO:0000256" key="6">
    <source>
        <dbReference type="ARBA" id="ARBA00022989"/>
    </source>
</evidence>
<keyword evidence="7 9" id="KW-0472">Membrane</keyword>
<reference evidence="11" key="1">
    <citation type="submission" date="2018-07" db="EMBL/GenBank/DDBJ databases">
        <authorList>
            <person name="Peiro R."/>
            <person name="Begona"/>
            <person name="Cbmso G."/>
            <person name="Lopez M."/>
            <person name="Gonzalez S."/>
        </authorList>
    </citation>
    <scope>NUCLEOTIDE SEQUENCE [LARGE SCALE GENOMIC DNA]</scope>
</reference>
<comment type="similarity">
    <text evidence="8">Belongs to the TsuA/YedE (TC 9.B.102) family.</text>
</comment>
<evidence type="ECO:0000256" key="8">
    <source>
        <dbReference type="ARBA" id="ARBA00035655"/>
    </source>
</evidence>
<protein>
    <submittedName>
        <fullName evidence="10">Uncharacterized protein</fullName>
    </submittedName>
</protein>
<evidence type="ECO:0000313" key="10">
    <source>
        <dbReference type="EMBL" id="SSC64602.1"/>
    </source>
</evidence>
<sequence length="365" mass="37770">MDVTPLLDRLDETHLAVLFGLVTGGIFGVAAQRSSFCLRAATVEFARGSLGPKIAVWLLTFSTALVWVQSAVLMGLFRPDASRVMSITGSWSGAIIGGLMFGVGMVLARGCSGRLLVLASTGNLRSVVSGLIFAVVAQMALHGWLAPARTYLASLWTTPAGQNVDLLASVSAPPGTALALGLIIAAGAIWLAIRHRLGWAKLVFASGVGFAVAVGWVLTFSLSQSAFEPVSVNSVTFSGPSASMLMFFLTEDPVLDFDIGLVPGVVIGAFLAALLSRELKFQGFSDESQMRRSMLGAALMGFGAMLAGGCAIGAGVTGGSVFAATAWLALLCMWIGAVATDLIVDQRSGEAKAPRAANQLSATNL</sequence>
<comment type="subcellular location">
    <subcellularLocation>
        <location evidence="1">Cell inner membrane</location>
        <topology evidence="1">Multi-pass membrane protein</topology>
    </subcellularLocation>
</comment>
<evidence type="ECO:0000256" key="9">
    <source>
        <dbReference type="SAM" id="Phobius"/>
    </source>
</evidence>
<feature type="transmembrane region" description="Helical" evidence="9">
    <location>
        <begin position="54"/>
        <end position="77"/>
    </location>
</feature>
<dbReference type="RefSeq" id="WP_115671779.1">
    <property type="nucleotide sequence ID" value="NZ_UEYP01000012.1"/>
</dbReference>
<accession>A0A376A9Y8</accession>
<feature type="transmembrane region" description="Helical" evidence="9">
    <location>
        <begin position="254"/>
        <end position="275"/>
    </location>
</feature>
<evidence type="ECO:0000256" key="2">
    <source>
        <dbReference type="ARBA" id="ARBA00022448"/>
    </source>
</evidence>
<dbReference type="OrthoDB" id="5342349at2"/>
<keyword evidence="6 9" id="KW-1133">Transmembrane helix</keyword>
<evidence type="ECO:0000256" key="4">
    <source>
        <dbReference type="ARBA" id="ARBA00022519"/>
    </source>
</evidence>
<organism evidence="10 11">
    <name type="scientific">Ciceribacter selenitireducens ATCC BAA-1503</name>
    <dbReference type="NCBI Taxonomy" id="1336235"/>
    <lineage>
        <taxon>Bacteria</taxon>
        <taxon>Pseudomonadati</taxon>
        <taxon>Pseudomonadota</taxon>
        <taxon>Alphaproteobacteria</taxon>
        <taxon>Hyphomicrobiales</taxon>
        <taxon>Rhizobiaceae</taxon>
        <taxon>Ciceribacter</taxon>
    </lineage>
</organism>
<proteinExistence type="inferred from homology"/>
<evidence type="ECO:0000256" key="1">
    <source>
        <dbReference type="ARBA" id="ARBA00004429"/>
    </source>
</evidence>
<evidence type="ECO:0000256" key="7">
    <source>
        <dbReference type="ARBA" id="ARBA00023136"/>
    </source>
</evidence>
<dbReference type="AlphaFoldDB" id="A0A376A9Y8"/>
<dbReference type="GO" id="GO:0005886">
    <property type="term" value="C:plasma membrane"/>
    <property type="evidence" value="ECO:0007669"/>
    <property type="project" value="UniProtKB-SubCell"/>
</dbReference>
<feature type="transmembrane region" description="Helical" evidence="9">
    <location>
        <begin position="127"/>
        <end position="146"/>
    </location>
</feature>
<keyword evidence="3" id="KW-1003">Cell membrane</keyword>
<dbReference type="EMBL" id="UEYP01000012">
    <property type="protein sequence ID" value="SSC64602.1"/>
    <property type="molecule type" value="Genomic_DNA"/>
</dbReference>
<dbReference type="Pfam" id="PF04143">
    <property type="entry name" value="Sulf_transp"/>
    <property type="match status" value="1"/>
</dbReference>
<feature type="transmembrane region" description="Helical" evidence="9">
    <location>
        <begin position="166"/>
        <end position="190"/>
    </location>
</feature>
<dbReference type="Proteomes" id="UP000254764">
    <property type="component" value="Unassembled WGS sequence"/>
</dbReference>
<feature type="transmembrane region" description="Helical" evidence="9">
    <location>
        <begin position="89"/>
        <end position="107"/>
    </location>
</feature>
<evidence type="ECO:0000313" key="11">
    <source>
        <dbReference type="Proteomes" id="UP000254764"/>
    </source>
</evidence>
<keyword evidence="11" id="KW-1185">Reference proteome</keyword>
<keyword evidence="4" id="KW-0997">Cell inner membrane</keyword>
<keyword evidence="2" id="KW-0813">Transport</keyword>
<gene>
    <name evidence="10" type="ORF">RHIZ70_310</name>
</gene>
<feature type="transmembrane region" description="Helical" evidence="9">
    <location>
        <begin position="15"/>
        <end position="33"/>
    </location>
</feature>
<dbReference type="PANTHER" id="PTHR30574">
    <property type="entry name" value="INNER MEMBRANE PROTEIN YEDE"/>
    <property type="match status" value="1"/>
</dbReference>
<dbReference type="PANTHER" id="PTHR30574:SF1">
    <property type="entry name" value="SULPHUR TRANSPORT DOMAIN-CONTAINING PROTEIN"/>
    <property type="match status" value="1"/>
</dbReference>
<evidence type="ECO:0000256" key="3">
    <source>
        <dbReference type="ARBA" id="ARBA00022475"/>
    </source>
</evidence>
<feature type="transmembrane region" description="Helical" evidence="9">
    <location>
        <begin position="202"/>
        <end position="222"/>
    </location>
</feature>
<evidence type="ECO:0000256" key="5">
    <source>
        <dbReference type="ARBA" id="ARBA00022692"/>
    </source>
</evidence>
<dbReference type="InterPro" id="IPR007272">
    <property type="entry name" value="Sulf_transp_TsuA/YedE"/>
</dbReference>
<feature type="transmembrane region" description="Helical" evidence="9">
    <location>
        <begin position="295"/>
        <end position="316"/>
    </location>
</feature>
<name>A0A376A9Y8_9HYPH</name>
<keyword evidence="5 9" id="KW-0812">Transmembrane</keyword>